<dbReference type="Pfam" id="PF13640">
    <property type="entry name" value="2OG-FeII_Oxy_3"/>
    <property type="match status" value="1"/>
</dbReference>
<dbReference type="Gene3D" id="6.10.140.2220">
    <property type="match status" value="1"/>
</dbReference>
<keyword evidence="16" id="KW-1185">Reference proteome</keyword>
<evidence type="ECO:0000313" key="16">
    <source>
        <dbReference type="Proteomes" id="UP001159428"/>
    </source>
</evidence>
<organism evidence="15 16">
    <name type="scientific">Pocillopora meandrina</name>
    <dbReference type="NCBI Taxonomy" id="46732"/>
    <lineage>
        <taxon>Eukaryota</taxon>
        <taxon>Metazoa</taxon>
        <taxon>Cnidaria</taxon>
        <taxon>Anthozoa</taxon>
        <taxon>Hexacorallia</taxon>
        <taxon>Scleractinia</taxon>
        <taxon>Astrocoeniina</taxon>
        <taxon>Pocilloporidae</taxon>
        <taxon>Pocillopora</taxon>
    </lineage>
</organism>
<dbReference type="AlphaFoldDB" id="A0AAU9XPE7"/>
<accession>A0AAU9XPE7</accession>
<feature type="region of interest" description="Disordered" evidence="12">
    <location>
        <begin position="352"/>
        <end position="388"/>
    </location>
</feature>
<keyword evidence="2" id="KW-0479">Metal-binding</keyword>
<keyword evidence="3 11" id="KW-0863">Zinc-finger</keyword>
<dbReference type="InterPro" id="IPR002893">
    <property type="entry name" value="Znf_MYND"/>
</dbReference>
<evidence type="ECO:0000313" key="15">
    <source>
        <dbReference type="EMBL" id="CAH3152582.1"/>
    </source>
</evidence>
<feature type="domain" description="Fe2OG dioxygenase" evidence="14">
    <location>
        <begin position="248"/>
        <end position="345"/>
    </location>
</feature>
<dbReference type="GO" id="GO:0008198">
    <property type="term" value="F:ferrous iron binding"/>
    <property type="evidence" value="ECO:0007669"/>
    <property type="project" value="TreeGrafter"/>
</dbReference>
<gene>
    <name evidence="15" type="ORF">PMEA_00026738</name>
</gene>
<dbReference type="InterPro" id="IPR051559">
    <property type="entry name" value="HIF_prolyl_hydroxylases"/>
</dbReference>
<evidence type="ECO:0000256" key="11">
    <source>
        <dbReference type="PROSITE-ProRule" id="PRU00134"/>
    </source>
</evidence>
<keyword evidence="4" id="KW-0862">Zinc</keyword>
<dbReference type="InterPro" id="IPR044862">
    <property type="entry name" value="Pro_4_hyd_alph_FE2OG_OXY"/>
</dbReference>
<evidence type="ECO:0000256" key="3">
    <source>
        <dbReference type="ARBA" id="ARBA00022771"/>
    </source>
</evidence>
<evidence type="ECO:0000256" key="10">
    <source>
        <dbReference type="ARBA" id="ARBA00049134"/>
    </source>
</evidence>
<proteinExistence type="predicted"/>
<evidence type="ECO:0000256" key="9">
    <source>
        <dbReference type="ARBA" id="ARBA00039004"/>
    </source>
</evidence>
<evidence type="ECO:0000256" key="7">
    <source>
        <dbReference type="ARBA" id="ARBA00023002"/>
    </source>
</evidence>
<evidence type="ECO:0000256" key="8">
    <source>
        <dbReference type="ARBA" id="ARBA00023004"/>
    </source>
</evidence>
<dbReference type="PROSITE" id="PS01360">
    <property type="entry name" value="ZF_MYND_1"/>
    <property type="match status" value="1"/>
</dbReference>
<dbReference type="InterPro" id="IPR006620">
    <property type="entry name" value="Pro_4_hyd_alph"/>
</dbReference>
<dbReference type="Gene3D" id="2.60.120.620">
    <property type="entry name" value="q2cbj1_9rhob like domain"/>
    <property type="match status" value="1"/>
</dbReference>
<sequence>MYAKLLLQRNNTKTPSVSRHPSTSQYIFKPSLNSLIRQGVLSRKNRFVQLFPQARTSTGSFLRMSCVKSSNRNMLCDLCNEKAVTRCPYCKTAQYCGAEHRKSDFKLHKKKCMGLPSVEKEQQFRENRLNGYTPMDLLPNRFFERAEFVVDTLRKQGYCYLDDFHGEDIALKILSEVKNLHHREKFTDGELVSSNGNGSMLNKKIRDDKIAWIDGKEENCQAISHHMTTVNTLIRFCNGLIEEYDIEHRTKAMVACYPGQGTCYKRHVDNPNKDGRCITTLYYLNPGWTEEKGGMLKLYPGGSEEAVKILPRLDRLLLFWSDRRNPHEVEPSHDVRYAITLWYFDKNERARFRKKQEEEERKKAIFSRQENGSNEGGGKQDQEIAGSS</sequence>
<evidence type="ECO:0000256" key="2">
    <source>
        <dbReference type="ARBA" id="ARBA00022723"/>
    </source>
</evidence>
<keyword evidence="7" id="KW-0560">Oxidoreductase</keyword>
<dbReference type="SUPFAM" id="SSF144232">
    <property type="entry name" value="HIT/MYND zinc finger-like"/>
    <property type="match status" value="1"/>
</dbReference>
<evidence type="ECO:0000259" key="14">
    <source>
        <dbReference type="PROSITE" id="PS51471"/>
    </source>
</evidence>
<dbReference type="SMART" id="SM00702">
    <property type="entry name" value="P4Hc"/>
    <property type="match status" value="1"/>
</dbReference>
<evidence type="ECO:0000256" key="1">
    <source>
        <dbReference type="ARBA" id="ARBA00001961"/>
    </source>
</evidence>
<evidence type="ECO:0000256" key="12">
    <source>
        <dbReference type="SAM" id="MobiDB-lite"/>
    </source>
</evidence>
<evidence type="ECO:0000256" key="6">
    <source>
        <dbReference type="ARBA" id="ARBA00022964"/>
    </source>
</evidence>
<dbReference type="PROSITE" id="PS51471">
    <property type="entry name" value="FE2OG_OXY"/>
    <property type="match status" value="1"/>
</dbReference>
<dbReference type="InterPro" id="IPR005123">
    <property type="entry name" value="Oxoglu/Fe-dep_dioxygenase_dom"/>
</dbReference>
<comment type="catalytic activity">
    <reaction evidence="10">
        <text>L-prolyl-[hypoxia-inducible factor alpha subunit] + 2-oxoglutarate + O2 = trans-4-hydroxy-L-prolyl-[hypoxia-inducible factor alpha subunit] + succinate + CO2</text>
        <dbReference type="Rhea" id="RHEA:48400"/>
        <dbReference type="Rhea" id="RHEA-COMP:12093"/>
        <dbReference type="Rhea" id="RHEA-COMP:12094"/>
        <dbReference type="ChEBI" id="CHEBI:15379"/>
        <dbReference type="ChEBI" id="CHEBI:16526"/>
        <dbReference type="ChEBI" id="CHEBI:16810"/>
        <dbReference type="ChEBI" id="CHEBI:30031"/>
        <dbReference type="ChEBI" id="CHEBI:50342"/>
        <dbReference type="ChEBI" id="CHEBI:61965"/>
        <dbReference type="EC" id="1.14.11.29"/>
    </reaction>
</comment>
<protein>
    <recommendedName>
        <fullName evidence="9">hypoxia-inducible factor-proline dioxygenase</fullName>
        <ecNumber evidence="9">1.14.11.29</ecNumber>
    </recommendedName>
</protein>
<dbReference type="Proteomes" id="UP001159428">
    <property type="component" value="Unassembled WGS sequence"/>
</dbReference>
<reference evidence="15 16" key="1">
    <citation type="submission" date="2022-05" db="EMBL/GenBank/DDBJ databases">
        <authorList>
            <consortium name="Genoscope - CEA"/>
            <person name="William W."/>
        </authorList>
    </citation>
    <scope>NUCLEOTIDE SEQUENCE [LARGE SCALE GENOMIC DNA]</scope>
</reference>
<keyword evidence="6" id="KW-0223">Dioxygenase</keyword>
<comment type="cofactor">
    <cofactor evidence="1">
        <name>L-ascorbate</name>
        <dbReference type="ChEBI" id="CHEBI:38290"/>
    </cofactor>
</comment>
<evidence type="ECO:0000259" key="13">
    <source>
        <dbReference type="PROSITE" id="PS50865"/>
    </source>
</evidence>
<dbReference type="EMBL" id="CALNXJ010000051">
    <property type="protein sequence ID" value="CAH3152582.1"/>
    <property type="molecule type" value="Genomic_DNA"/>
</dbReference>
<feature type="compositionally biased region" description="Basic and acidic residues" evidence="12">
    <location>
        <begin position="352"/>
        <end position="363"/>
    </location>
</feature>
<dbReference type="PROSITE" id="PS50865">
    <property type="entry name" value="ZF_MYND_2"/>
    <property type="match status" value="1"/>
</dbReference>
<dbReference type="PANTHER" id="PTHR12907:SF26">
    <property type="entry name" value="HIF PROLYL HYDROXYLASE, ISOFORM C"/>
    <property type="match status" value="1"/>
</dbReference>
<dbReference type="GO" id="GO:0031418">
    <property type="term" value="F:L-ascorbic acid binding"/>
    <property type="evidence" value="ECO:0007669"/>
    <property type="project" value="UniProtKB-KW"/>
</dbReference>
<dbReference type="GO" id="GO:0071456">
    <property type="term" value="P:cellular response to hypoxia"/>
    <property type="evidence" value="ECO:0007669"/>
    <property type="project" value="TreeGrafter"/>
</dbReference>
<keyword evidence="8" id="KW-0408">Iron</keyword>
<keyword evidence="5" id="KW-0847">Vitamin C</keyword>
<comment type="caution">
    <text evidence="15">The sequence shown here is derived from an EMBL/GenBank/DDBJ whole genome shotgun (WGS) entry which is preliminary data.</text>
</comment>
<name>A0AAU9XPE7_9CNID</name>
<dbReference type="EC" id="1.14.11.29" evidence="9"/>
<evidence type="ECO:0000256" key="5">
    <source>
        <dbReference type="ARBA" id="ARBA00022896"/>
    </source>
</evidence>
<feature type="domain" description="MYND-type" evidence="13">
    <location>
        <begin position="76"/>
        <end position="112"/>
    </location>
</feature>
<dbReference type="Pfam" id="PF01753">
    <property type="entry name" value="zf-MYND"/>
    <property type="match status" value="1"/>
</dbReference>
<dbReference type="GO" id="GO:0160082">
    <property type="term" value="F:hypoxia-inducible factor-proline dioxygenase activity"/>
    <property type="evidence" value="ECO:0007669"/>
    <property type="project" value="UniProtKB-EC"/>
</dbReference>
<dbReference type="GO" id="GO:0008270">
    <property type="term" value="F:zinc ion binding"/>
    <property type="evidence" value="ECO:0007669"/>
    <property type="project" value="UniProtKB-KW"/>
</dbReference>
<evidence type="ECO:0000256" key="4">
    <source>
        <dbReference type="ARBA" id="ARBA00022833"/>
    </source>
</evidence>
<dbReference type="PANTHER" id="PTHR12907">
    <property type="entry name" value="EGL NINE HOMOLOG-RELATED"/>
    <property type="match status" value="1"/>
</dbReference>